<dbReference type="CDD" id="cd09928">
    <property type="entry name" value="SH2_Cterm_SPT6_like"/>
    <property type="match status" value="1"/>
</dbReference>
<comment type="subcellular location">
    <subcellularLocation>
        <location evidence="2">Chromosome</location>
    </subcellularLocation>
    <subcellularLocation>
        <location evidence="1 10">Nucleus</location>
    </subcellularLocation>
</comment>
<evidence type="ECO:0000256" key="10">
    <source>
        <dbReference type="PIRNR" id="PIRNR036947"/>
    </source>
</evidence>
<comment type="function">
    <text evidence="9">Histone H3-H4 chaperone that plays a role in maintenance of chromatin structure during RNA polymerase II transcription elongation thereby repressing transcription initiation from cryptic promoters. Mediates the reassembly of nucleosomes onto the promoters of at least a selected set of genes during repression; the nucleosome reassembly is essential for transcriptional repression. Essential for viability.</text>
</comment>
<dbReference type="InterPro" id="IPR023323">
    <property type="entry name" value="Tex-like_dom_sf"/>
</dbReference>
<dbReference type="Pfam" id="PF14633">
    <property type="entry name" value="SH2_2"/>
    <property type="match status" value="1"/>
</dbReference>
<dbReference type="InterPro" id="IPR017072">
    <property type="entry name" value="TF_Spt6"/>
</dbReference>
<evidence type="ECO:0000256" key="7">
    <source>
        <dbReference type="ARBA" id="ARBA00023163"/>
    </source>
</evidence>
<dbReference type="GO" id="GO:0031491">
    <property type="term" value="F:nucleosome binding"/>
    <property type="evidence" value="ECO:0007669"/>
    <property type="project" value="EnsemblFungi"/>
</dbReference>
<feature type="compositionally biased region" description="Basic and acidic residues" evidence="12">
    <location>
        <begin position="197"/>
        <end position="221"/>
    </location>
</feature>
<dbReference type="InterPro" id="IPR055179">
    <property type="entry name" value="Tex-like_central_region"/>
</dbReference>
<organism evidence="14 15">
    <name type="scientific">Candida parapsilosis</name>
    <name type="common">Yeast</name>
    <dbReference type="NCBI Taxonomy" id="5480"/>
    <lineage>
        <taxon>Eukaryota</taxon>
        <taxon>Fungi</taxon>
        <taxon>Dikarya</taxon>
        <taxon>Ascomycota</taxon>
        <taxon>Saccharomycotina</taxon>
        <taxon>Pichiomycetes</taxon>
        <taxon>Debaryomycetaceae</taxon>
        <taxon>Candida/Lodderomyces clade</taxon>
        <taxon>Candida</taxon>
    </lineage>
</organism>
<feature type="compositionally biased region" description="Acidic residues" evidence="12">
    <location>
        <begin position="147"/>
        <end position="158"/>
    </location>
</feature>
<keyword evidence="5" id="KW-0158">Chromosome</keyword>
<dbReference type="InterPro" id="IPR028088">
    <property type="entry name" value="Spt6_HTH_DNA-bd_dom"/>
</dbReference>
<dbReference type="CDD" id="cd09918">
    <property type="entry name" value="SH2_Nterm_SPT6_like"/>
    <property type="match status" value="1"/>
</dbReference>
<dbReference type="GO" id="GO:0008023">
    <property type="term" value="C:transcription elongation factor complex"/>
    <property type="evidence" value="ECO:0007669"/>
    <property type="project" value="TreeGrafter"/>
</dbReference>
<dbReference type="GO" id="GO:0000791">
    <property type="term" value="C:euchromatin"/>
    <property type="evidence" value="ECO:0007669"/>
    <property type="project" value="EnsemblFungi"/>
</dbReference>
<feature type="compositionally biased region" description="Acidic residues" evidence="12">
    <location>
        <begin position="86"/>
        <end position="95"/>
    </location>
</feature>
<dbReference type="InterPro" id="IPR037027">
    <property type="entry name" value="YqgF/RNaseH-like_dom_sf"/>
</dbReference>
<dbReference type="Gene3D" id="1.10.3500.10">
    <property type="entry name" value="Tex N-terminal region-like"/>
    <property type="match status" value="1"/>
</dbReference>
<dbReference type="Pfam" id="PF14639">
    <property type="entry name" value="YqgF"/>
    <property type="match status" value="1"/>
</dbReference>
<dbReference type="FunFam" id="1.10.10.2740:FF:000002">
    <property type="entry name" value="Transcription elongation factor Spt6"/>
    <property type="match status" value="1"/>
</dbReference>
<comment type="caution">
    <text evidence="14">The sequence shown here is derived from an EMBL/GenBank/DDBJ whole genome shotgun (WGS) entry which is preliminary data.</text>
</comment>
<evidence type="ECO:0000256" key="11">
    <source>
        <dbReference type="PROSITE-ProRule" id="PRU00191"/>
    </source>
</evidence>
<dbReference type="GO" id="GO:0032968">
    <property type="term" value="P:positive regulation of transcription elongation by RNA polymerase II"/>
    <property type="evidence" value="ECO:0007669"/>
    <property type="project" value="EnsemblFungi"/>
</dbReference>
<evidence type="ECO:0000256" key="6">
    <source>
        <dbReference type="ARBA" id="ARBA00022999"/>
    </source>
</evidence>
<feature type="region of interest" description="Disordered" evidence="12">
    <location>
        <begin position="453"/>
        <end position="473"/>
    </location>
</feature>
<evidence type="ECO:0000259" key="13">
    <source>
        <dbReference type="PROSITE" id="PS50001"/>
    </source>
</evidence>
<evidence type="ECO:0000256" key="4">
    <source>
        <dbReference type="ARBA" id="ARBA00020248"/>
    </source>
</evidence>
<dbReference type="InterPro" id="IPR035019">
    <property type="entry name" value="Spt6_SH2_N"/>
</dbReference>
<dbReference type="EMBL" id="JABWAB010000013">
    <property type="protein sequence ID" value="KAF6042808.1"/>
    <property type="molecule type" value="Genomic_DNA"/>
</dbReference>
<dbReference type="Gene3D" id="1.10.10.650">
    <property type="entry name" value="RuvA domain 2-like"/>
    <property type="match status" value="1"/>
</dbReference>
<dbReference type="OrthoDB" id="995477at2759"/>
<dbReference type="InterPro" id="IPR042066">
    <property type="entry name" value="Spt6_death-like"/>
</dbReference>
<comment type="similarity">
    <text evidence="3 10">Belongs to the SPT6 family.</text>
</comment>
<dbReference type="InterPro" id="IPR012337">
    <property type="entry name" value="RNaseH-like_sf"/>
</dbReference>
<dbReference type="InterPro" id="IPR000980">
    <property type="entry name" value="SH2"/>
</dbReference>
<dbReference type="Gene3D" id="3.30.505.10">
    <property type="entry name" value="SH2 domain"/>
    <property type="match status" value="2"/>
</dbReference>
<dbReference type="PIRSF" id="PIRSF036947">
    <property type="entry name" value="Spt6"/>
    <property type="match status" value="1"/>
</dbReference>
<dbReference type="GO" id="GO:0000122">
    <property type="term" value="P:negative regulation of transcription by RNA polymerase II"/>
    <property type="evidence" value="ECO:0007669"/>
    <property type="project" value="EnsemblFungi"/>
</dbReference>
<dbReference type="GO" id="GO:0005721">
    <property type="term" value="C:pericentric heterochromatin"/>
    <property type="evidence" value="ECO:0007669"/>
    <property type="project" value="EnsemblFungi"/>
</dbReference>
<dbReference type="InterPro" id="IPR010994">
    <property type="entry name" value="RuvA_2-like"/>
</dbReference>
<dbReference type="SUPFAM" id="SSF53098">
    <property type="entry name" value="Ribonuclease H-like"/>
    <property type="match status" value="1"/>
</dbReference>
<dbReference type="Pfam" id="PF14641">
    <property type="entry name" value="HTH_44"/>
    <property type="match status" value="1"/>
</dbReference>
<evidence type="ECO:0000313" key="14">
    <source>
        <dbReference type="EMBL" id="KAF6042808.1"/>
    </source>
</evidence>
<evidence type="ECO:0000256" key="12">
    <source>
        <dbReference type="SAM" id="MobiDB-lite"/>
    </source>
</evidence>
<evidence type="ECO:0000256" key="9">
    <source>
        <dbReference type="ARBA" id="ARBA00093389"/>
    </source>
</evidence>
<dbReference type="GO" id="GO:0000082">
    <property type="term" value="P:G1/S transition of mitotic cell cycle"/>
    <property type="evidence" value="ECO:0007669"/>
    <property type="project" value="EnsemblFungi"/>
</dbReference>
<dbReference type="PROSITE" id="PS50001">
    <property type="entry name" value="SH2"/>
    <property type="match status" value="1"/>
</dbReference>
<dbReference type="SUPFAM" id="SSF47781">
    <property type="entry name" value="RuvA domain 2-like"/>
    <property type="match status" value="2"/>
</dbReference>
<dbReference type="Pfam" id="PF22706">
    <property type="entry name" value="Tex_central_region"/>
    <property type="match status" value="1"/>
</dbReference>
<dbReference type="SUPFAM" id="SSF158832">
    <property type="entry name" value="Tex N-terminal region-like"/>
    <property type="match status" value="1"/>
</dbReference>
<keyword evidence="8 10" id="KW-0539">Nucleus</keyword>
<evidence type="ECO:0000256" key="3">
    <source>
        <dbReference type="ARBA" id="ARBA00009253"/>
    </source>
</evidence>
<evidence type="ECO:0000313" key="15">
    <source>
        <dbReference type="Proteomes" id="UP000590412"/>
    </source>
</evidence>
<dbReference type="InterPro" id="IPR036860">
    <property type="entry name" value="SH2_dom_sf"/>
</dbReference>
<feature type="domain" description="SH2" evidence="13">
    <location>
        <begin position="1243"/>
        <end position="1337"/>
    </location>
</feature>
<evidence type="ECO:0000256" key="1">
    <source>
        <dbReference type="ARBA" id="ARBA00004123"/>
    </source>
</evidence>
<dbReference type="InterPro" id="IPR023319">
    <property type="entry name" value="Tex-like_HTH_dom_sf"/>
</dbReference>
<dbReference type="InterPro" id="IPR028083">
    <property type="entry name" value="Spt6_acidic_N_dom"/>
</dbReference>
<accession>A0A8X7T8D5</accession>
<comment type="function">
    <text evidence="10">Plays a role in maintenance of chromatin structure during RNA polymerase II transcription elongation thereby repressing transcription initiation from cryptic promoters. Mediates the reassembly of nucleosomes onto the promoters of at least a selected set of genes during repression; the nucleosome reassembly is essential for transcriptional repression.</text>
</comment>
<dbReference type="InterPro" id="IPR032706">
    <property type="entry name" value="Spt6_HHH"/>
</dbReference>
<feature type="compositionally biased region" description="Basic and acidic residues" evidence="12">
    <location>
        <begin position="161"/>
        <end position="178"/>
    </location>
</feature>
<sequence>MSDEEREIVNHEEDHSGSEGEGEGEDVTRDSVTDSSEEEDDDDNEEEIQKVREGFIVDDEDEEIESTKKRRHKKRKRERERPEQNDALDEDDLELLLENSGVKPRGQGNKLKRLKRKTSEEDQDSQVDVPKEHDRQSRTSPAVPDIFADDDEEEEELGEGLIDHDEDRGAIPRDRSNMLDEFEDFIEEDELSDEDEEMRKQRQLERQRVKQRGPKLDTSKLSNVDRKSLQELFEVFGDGREYEWALEAQEDEDLGAAGNEDPTSLDEVFEHSELKERMLTEEDNLIRIIDIPERFQKYRSSLTYIDLNDEELELEKKWVADAMLQERKAFQGGVLEKPFKNAVGTIVEYVSKNSYEVPFIWSHKRDDLLYSASADGTGVHKLLFEDDLWRIVKLDIEYHSLYEKRLNMEKLIEELGIDDDLTRDIKSLNTMVAVQDTQDYINFNYAKQIQALSNKESNEDEDSEERRAKTTNKGKKHSKYALFDRIKSNILYDGVEAYGITAKQFGENVQDQSSQGFNITYRIHATDDSHEPPDFLINKLVDDEEALFRDQKTAKDAIRRTFADEIFHNPKIRHEVRSTFASFASISVSITEKGRNTIDNYSPYADIKYAINRFPSELVQTPDVFLRMLEAEQLGLAVITVEPRDFENWFQSIFNCLKSDGSSEVSDQWNKEREIVLRLAFKKLCAMVALNTKEDLRRECERLIASEVRTKFLAKLDQAPFTPYGYDKGTKSNVLVLTFGKGDYDSAVVGVFVKDSGKVQDFFKSDTNPIRDLESEETFSGQLKEFFDKNLKVDKPDVLVISGFNANSKRLYDIVTKFVTENGITVNVDEIEKPEKIPLINVIWGPDETARLYQNSERAKLEFPDKPQLVRYAVGVAKYIQDPLLEYVSLGEDILSLSFHEHQKLISNDLVNEALESAFVDIVNVTGVDINVAVRDSYIAQTLQYVAGLGPRKASGLVRNIINNLNSTLVSRSDLIQEGLMTANVFVNCASFLYIPVENVVDSLSDSVELLDATRIHPQEYDMARKIATDAIDMDLEDFDGDATSAIQNLYNDDVTKVNDLDLVGYGKELYEKSGRKSFTTLLMIKDELINNYEELRKRFRIMDDVEVFTMLTGETRKSFGRGSIVPLTIVKVGKNYRDPTSRIRFAKGVTSSMVQANIEEDKIPSDLDLVQGQVVQAVVFEVFYESFTSVMSLLREDIKRASTPRIVKEGNKWNFRAEEDDWRREKEKEKAQLAKTRNIQHPLYRSFNYKQAEEFLAPQNLGDCVIRPSSKGPKYLTITWKVGNNLFQHLSVEERTRGKFKEYVVDGKTYSDLDQLIFQHIQAISRKVNEMVHHPKFRAGTMSEVTEWLESYTKANPKNSAYIFCYDHKNPGYFLLLFKVNVDTPIKTWHVRTETDGYALKNFLYTSMTKLCNGFKQVFKTYSNPSNQPAPSTGYGYNGY</sequence>
<dbReference type="Pfam" id="PF14635">
    <property type="entry name" value="HHH_7"/>
    <property type="match status" value="1"/>
</dbReference>
<feature type="compositionally biased region" description="Basic and acidic residues" evidence="12">
    <location>
        <begin position="7"/>
        <end position="18"/>
    </location>
</feature>
<dbReference type="InterPro" id="IPR035420">
    <property type="entry name" value="Spt6_SH2"/>
</dbReference>
<dbReference type="GO" id="GO:0003677">
    <property type="term" value="F:DNA binding"/>
    <property type="evidence" value="ECO:0007669"/>
    <property type="project" value="InterPro"/>
</dbReference>
<protein>
    <recommendedName>
        <fullName evidence="4 10">Transcription elongation factor Spt6</fullName>
    </recommendedName>
</protein>
<name>A0A8X7T8D5_CANPA</name>
<dbReference type="GO" id="GO:0140673">
    <property type="term" value="P:transcription elongation-coupled chromatin remodeling"/>
    <property type="evidence" value="ECO:0007669"/>
    <property type="project" value="EnsemblFungi"/>
</dbReference>
<dbReference type="InterPro" id="IPR049540">
    <property type="entry name" value="Spt6-like_S1"/>
</dbReference>
<keyword evidence="7 10" id="KW-0804">Transcription</keyword>
<evidence type="ECO:0000256" key="2">
    <source>
        <dbReference type="ARBA" id="ARBA00004286"/>
    </source>
</evidence>
<dbReference type="PANTHER" id="PTHR10145">
    <property type="entry name" value="TRANSCRIPTION ELONGATION FACTOR SPT6"/>
    <property type="match status" value="1"/>
</dbReference>
<dbReference type="Pfam" id="PF21710">
    <property type="entry name" value="Spt6_S1"/>
    <property type="match status" value="1"/>
</dbReference>
<dbReference type="Gene3D" id="1.10.10.2740">
    <property type="entry name" value="Spt6, Death-like domain"/>
    <property type="match status" value="1"/>
</dbReference>
<gene>
    <name evidence="14" type="ORF">FOB60_005562</name>
</gene>
<dbReference type="Gene3D" id="1.10.150.850">
    <property type="entry name" value="Spt6, helix-hairpin-helix domain"/>
    <property type="match status" value="1"/>
</dbReference>
<proteinExistence type="inferred from homology"/>
<dbReference type="GO" id="GO:0042393">
    <property type="term" value="F:histone binding"/>
    <property type="evidence" value="ECO:0007669"/>
    <property type="project" value="EnsemblFungi"/>
</dbReference>
<feature type="compositionally biased region" description="Acidic residues" evidence="12">
    <location>
        <begin position="35"/>
        <end position="46"/>
    </location>
</feature>
<dbReference type="GO" id="GO:0033554">
    <property type="term" value="P:cellular response to stress"/>
    <property type="evidence" value="ECO:0007669"/>
    <property type="project" value="EnsemblFungi"/>
</dbReference>
<dbReference type="PANTHER" id="PTHR10145:SF6">
    <property type="entry name" value="TRANSCRIPTION ELONGATION FACTOR SPT6"/>
    <property type="match status" value="1"/>
</dbReference>
<feature type="region of interest" description="Disordered" evidence="12">
    <location>
        <begin position="1"/>
        <end position="221"/>
    </location>
</feature>
<feature type="compositionally biased region" description="Acidic residues" evidence="12">
    <location>
        <begin position="180"/>
        <end position="196"/>
    </location>
</feature>
<dbReference type="GO" id="GO:0006334">
    <property type="term" value="P:nucleosome assembly"/>
    <property type="evidence" value="ECO:0007669"/>
    <property type="project" value="EnsemblFungi"/>
</dbReference>
<dbReference type="Pfam" id="PF14632">
    <property type="entry name" value="SPT6_acidic"/>
    <property type="match status" value="1"/>
</dbReference>
<evidence type="ECO:0000256" key="8">
    <source>
        <dbReference type="ARBA" id="ARBA00023242"/>
    </source>
</evidence>
<dbReference type="GO" id="GO:0031440">
    <property type="term" value="P:regulation of mRNA 3'-end processing"/>
    <property type="evidence" value="ECO:0007669"/>
    <property type="project" value="EnsemblFungi"/>
</dbReference>
<dbReference type="GO" id="GO:0016973">
    <property type="term" value="P:poly(A)+ mRNA export from nucleus"/>
    <property type="evidence" value="ECO:0007669"/>
    <property type="project" value="EnsemblFungi"/>
</dbReference>
<dbReference type="GO" id="GO:0001073">
    <property type="term" value="F:transcription antitermination factor activity, DNA binding"/>
    <property type="evidence" value="ECO:0007669"/>
    <property type="project" value="EnsemblFungi"/>
</dbReference>
<dbReference type="InterPro" id="IPR035018">
    <property type="entry name" value="Spt6_SH2_C"/>
</dbReference>
<keyword evidence="6 11" id="KW-0727">SH2 domain</keyword>
<evidence type="ECO:0000256" key="5">
    <source>
        <dbReference type="ARBA" id="ARBA00022454"/>
    </source>
</evidence>
<dbReference type="InterPro" id="IPR028231">
    <property type="entry name" value="Spt6_YqgF"/>
</dbReference>
<dbReference type="Proteomes" id="UP000590412">
    <property type="component" value="Unassembled WGS sequence"/>
</dbReference>
<dbReference type="SUPFAM" id="SSF55550">
    <property type="entry name" value="SH2 domain"/>
    <property type="match status" value="1"/>
</dbReference>
<dbReference type="Gene3D" id="3.30.420.140">
    <property type="entry name" value="YqgF/RNase H-like domain"/>
    <property type="match status" value="1"/>
</dbReference>
<feature type="compositionally biased region" description="Basic residues" evidence="12">
    <location>
        <begin position="68"/>
        <end position="78"/>
    </location>
</feature>
<reference evidence="14" key="1">
    <citation type="submission" date="2020-03" db="EMBL/GenBank/DDBJ databases">
        <title>FDA dAtabase for Regulatory Grade micrObial Sequences (FDA-ARGOS): Supporting development and validation of Infectious Disease Dx tests.</title>
        <authorList>
            <person name="Campos J."/>
            <person name="Goldberg B."/>
            <person name="Tallon L."/>
            <person name="Sadzewicz L."/>
            <person name="Vavikolanu K."/>
            <person name="Mehta A."/>
            <person name="Aluvathingal J."/>
            <person name="Nadendla S."/>
            <person name="Nandy P."/>
            <person name="Geyer C."/>
            <person name="Yan Y."/>
            <person name="Sichtig H."/>
        </authorList>
    </citation>
    <scope>NUCLEOTIDE SEQUENCE [LARGE SCALE GENOMIC DNA]</scope>
    <source>
        <strain evidence="14">FDAARGOS_652</strain>
    </source>
</reference>